<dbReference type="PROSITE" id="PS50305">
    <property type="entry name" value="SIRTUIN"/>
    <property type="match status" value="1"/>
</dbReference>
<feature type="binding site" evidence="5 6">
    <location>
        <position position="198"/>
    </location>
    <ligand>
        <name>Zn(2+)</name>
        <dbReference type="ChEBI" id="CHEBI:29105"/>
    </ligand>
</feature>
<dbReference type="GO" id="GO:0017136">
    <property type="term" value="F:histone deacetylase activity, NAD-dependent"/>
    <property type="evidence" value="ECO:0007669"/>
    <property type="project" value="TreeGrafter"/>
</dbReference>
<dbReference type="Gene3D" id="3.40.50.1220">
    <property type="entry name" value="TPP-binding domain"/>
    <property type="match status" value="1"/>
</dbReference>
<proteinExistence type="inferred from homology"/>
<dbReference type="EC" id="2.3.1.286" evidence="5"/>
<organism evidence="8 9">
    <name type="scientific">Persicimonas caeni</name>
    <dbReference type="NCBI Taxonomy" id="2292766"/>
    <lineage>
        <taxon>Bacteria</taxon>
        <taxon>Deltaproteobacteria</taxon>
        <taxon>Bradymonadales</taxon>
        <taxon>Bradymonadaceae</taxon>
        <taxon>Persicimonas</taxon>
    </lineage>
</organism>
<dbReference type="InterPro" id="IPR026587">
    <property type="entry name" value="Sirtuin_class_II"/>
</dbReference>
<dbReference type="InterPro" id="IPR029035">
    <property type="entry name" value="DHS-like_NAD/FAD-binding_dom"/>
</dbReference>
<dbReference type="NCBIfam" id="NF003738">
    <property type="entry name" value="PRK05333.1"/>
    <property type="match status" value="1"/>
</dbReference>
<evidence type="ECO:0000256" key="6">
    <source>
        <dbReference type="PROSITE-ProRule" id="PRU00236"/>
    </source>
</evidence>
<sequence>MVGKQKETRAWLPGVESDLSELPALVDLLDELRVTVITGAGCSTESGIPDYRGPKTRQKTRNPIQYREFVTTEAARRRYWARSMVGWPRFRRAEPNEAHRAIRELEEAGVLRGVITQNVDRLHHQAGSRRVVELHGALAEVRCLECDAIEPRDDLQERLTRLNPEWGSRHATELAPDGDAELPTAIPDDFVIPACTQCSGVLKPNVVFFGENVPKPTVTDAWRLVDEADALLVVGSSLTVYSAFRFVRGAAKKRLPLGIVNLGETRGDEHAWVRVEARAGLVMPRLVEALG</sequence>
<name>A0A4Y6PVJ9_PERCE</name>
<dbReference type="GO" id="GO:0008270">
    <property type="term" value="F:zinc ion binding"/>
    <property type="evidence" value="ECO:0007669"/>
    <property type="project" value="UniProtKB-UniRule"/>
</dbReference>
<dbReference type="Gene3D" id="3.30.1600.10">
    <property type="entry name" value="SIR2/SIRT2 'Small Domain"/>
    <property type="match status" value="1"/>
</dbReference>
<evidence type="ECO:0000256" key="2">
    <source>
        <dbReference type="ARBA" id="ARBA00022723"/>
    </source>
</evidence>
<dbReference type="InterPro" id="IPR003000">
    <property type="entry name" value="Sirtuin"/>
</dbReference>
<dbReference type="AlphaFoldDB" id="A0A4Y6PVJ9"/>
<evidence type="ECO:0000256" key="4">
    <source>
        <dbReference type="ARBA" id="ARBA00023027"/>
    </source>
</evidence>
<dbReference type="InterPro" id="IPR026590">
    <property type="entry name" value="Ssirtuin_cat_dom"/>
</dbReference>
<keyword evidence="4 5" id="KW-0520">NAD</keyword>
<evidence type="ECO:0000256" key="5">
    <source>
        <dbReference type="HAMAP-Rule" id="MF_01967"/>
    </source>
</evidence>
<reference evidence="8 9" key="1">
    <citation type="submission" date="2019-06" db="EMBL/GenBank/DDBJ databases">
        <title>Persicimonas caeni gen. nov., sp. nov., a predatory bacterium isolated from solar saltern.</title>
        <authorList>
            <person name="Wang S."/>
        </authorList>
    </citation>
    <scope>NUCLEOTIDE SEQUENCE [LARGE SCALE GENOMIC DNA]</scope>
    <source>
        <strain evidence="8 9">YN101</strain>
    </source>
</reference>
<protein>
    <recommendedName>
        <fullName evidence="5">NAD-dependent protein deacetylase</fullName>
        <ecNumber evidence="5">2.3.1.286</ecNumber>
    </recommendedName>
    <alternativeName>
        <fullName evidence="5">Regulatory protein SIR2 homolog</fullName>
    </alternativeName>
</protein>
<keyword evidence="1 5" id="KW-0808">Transferase</keyword>
<comment type="cofactor">
    <cofactor evidence="5">
        <name>Zn(2+)</name>
        <dbReference type="ChEBI" id="CHEBI:29105"/>
    </cofactor>
    <text evidence="5">Binds 1 zinc ion per subunit.</text>
</comment>
<dbReference type="OrthoDB" id="9800582at2"/>
<feature type="binding site" evidence="5 6">
    <location>
        <position position="195"/>
    </location>
    <ligand>
        <name>Zn(2+)</name>
        <dbReference type="ChEBI" id="CHEBI:29105"/>
    </ligand>
</feature>
<evidence type="ECO:0000313" key="9">
    <source>
        <dbReference type="Proteomes" id="UP000315995"/>
    </source>
</evidence>
<dbReference type="Pfam" id="PF02146">
    <property type="entry name" value="SIR2"/>
    <property type="match status" value="1"/>
</dbReference>
<dbReference type="InterPro" id="IPR050134">
    <property type="entry name" value="NAD-dep_sirtuin_deacylases"/>
</dbReference>
<gene>
    <name evidence="5" type="primary">cobB</name>
    <name evidence="8" type="ORF">FIV42_17040</name>
</gene>
<accession>A0A5B8YBQ9</accession>
<comment type="catalytic activity">
    <reaction evidence="5">
        <text>N(6)-acetyl-L-lysyl-[protein] + NAD(+) + H2O = 2''-O-acetyl-ADP-D-ribose + nicotinamide + L-lysyl-[protein]</text>
        <dbReference type="Rhea" id="RHEA:43636"/>
        <dbReference type="Rhea" id="RHEA-COMP:9752"/>
        <dbReference type="Rhea" id="RHEA-COMP:10731"/>
        <dbReference type="ChEBI" id="CHEBI:15377"/>
        <dbReference type="ChEBI" id="CHEBI:17154"/>
        <dbReference type="ChEBI" id="CHEBI:29969"/>
        <dbReference type="ChEBI" id="CHEBI:57540"/>
        <dbReference type="ChEBI" id="CHEBI:61930"/>
        <dbReference type="ChEBI" id="CHEBI:83767"/>
        <dbReference type="EC" id="2.3.1.286"/>
    </reaction>
</comment>
<feature type="binding site" evidence="5 6">
    <location>
        <position position="143"/>
    </location>
    <ligand>
        <name>Zn(2+)</name>
        <dbReference type="ChEBI" id="CHEBI:29105"/>
    </ligand>
</feature>
<dbReference type="PANTHER" id="PTHR11085">
    <property type="entry name" value="NAD-DEPENDENT PROTEIN DEACYLASE SIRTUIN-5, MITOCHONDRIAL-RELATED"/>
    <property type="match status" value="1"/>
</dbReference>
<dbReference type="GO" id="GO:0070403">
    <property type="term" value="F:NAD+ binding"/>
    <property type="evidence" value="ECO:0007669"/>
    <property type="project" value="UniProtKB-UniRule"/>
</dbReference>
<dbReference type="GO" id="GO:0005737">
    <property type="term" value="C:cytoplasm"/>
    <property type="evidence" value="ECO:0007669"/>
    <property type="project" value="UniProtKB-SubCell"/>
</dbReference>
<feature type="binding site" evidence="5">
    <location>
        <begin position="235"/>
        <end position="237"/>
    </location>
    <ligand>
        <name>NAD(+)</name>
        <dbReference type="ChEBI" id="CHEBI:57540"/>
    </ligand>
</feature>
<dbReference type="HAMAP" id="MF_01967">
    <property type="entry name" value="Sirtuin_ClassII"/>
    <property type="match status" value="1"/>
</dbReference>
<keyword evidence="9" id="KW-1185">Reference proteome</keyword>
<dbReference type="EMBL" id="CP041186">
    <property type="protein sequence ID" value="QDG52384.1"/>
    <property type="molecule type" value="Genomic_DNA"/>
</dbReference>
<feature type="binding site" evidence="5">
    <location>
        <begin position="39"/>
        <end position="59"/>
    </location>
    <ligand>
        <name>NAD(+)</name>
        <dbReference type="ChEBI" id="CHEBI:57540"/>
    </ligand>
</feature>
<evidence type="ECO:0000256" key="3">
    <source>
        <dbReference type="ARBA" id="ARBA00022833"/>
    </source>
</evidence>
<dbReference type="InterPro" id="IPR026591">
    <property type="entry name" value="Sirtuin_cat_small_dom_sf"/>
</dbReference>
<comment type="similarity">
    <text evidence="5">Belongs to the sirtuin family. Class II subfamily.</text>
</comment>
<feature type="binding site" evidence="5">
    <location>
        <begin position="117"/>
        <end position="120"/>
    </location>
    <ligand>
        <name>NAD(+)</name>
        <dbReference type="ChEBI" id="CHEBI:57540"/>
    </ligand>
</feature>
<evidence type="ECO:0000259" key="7">
    <source>
        <dbReference type="PROSITE" id="PS50305"/>
    </source>
</evidence>
<feature type="active site" description="Proton acceptor" evidence="5 6">
    <location>
        <position position="135"/>
    </location>
</feature>
<keyword evidence="5" id="KW-0963">Cytoplasm</keyword>
<comment type="function">
    <text evidence="5">NAD-dependent protein deacetylase which modulates the activities of several enzymes which are inactive in their acetylated form.</text>
</comment>
<dbReference type="Proteomes" id="UP000315995">
    <property type="component" value="Chromosome"/>
</dbReference>
<dbReference type="SUPFAM" id="SSF52467">
    <property type="entry name" value="DHS-like NAD/FAD-binding domain"/>
    <property type="match status" value="1"/>
</dbReference>
<dbReference type="RefSeq" id="WP_141198856.1">
    <property type="nucleotide sequence ID" value="NZ_CP041186.1"/>
</dbReference>
<dbReference type="PANTHER" id="PTHR11085:SF10">
    <property type="entry name" value="NAD-DEPENDENT PROTEIN DEACYLASE SIRTUIN-5, MITOCHONDRIAL-RELATED"/>
    <property type="match status" value="1"/>
</dbReference>
<comment type="subcellular location">
    <subcellularLocation>
        <location evidence="5">Cytoplasm</location>
    </subcellularLocation>
</comment>
<keyword evidence="3 5" id="KW-0862">Zinc</keyword>
<feature type="binding site" evidence="5">
    <location>
        <begin position="261"/>
        <end position="263"/>
    </location>
    <ligand>
        <name>NAD(+)</name>
        <dbReference type="ChEBI" id="CHEBI:57540"/>
    </ligand>
</feature>
<keyword evidence="2 5" id="KW-0479">Metal-binding</keyword>
<feature type="binding site" evidence="5 6">
    <location>
        <position position="146"/>
    </location>
    <ligand>
        <name>Zn(2+)</name>
        <dbReference type="ChEBI" id="CHEBI:29105"/>
    </ligand>
</feature>
<accession>A0A4Y6PVJ9</accession>
<feature type="domain" description="Deacetylase sirtuin-type" evidence="7">
    <location>
        <begin position="12"/>
        <end position="291"/>
    </location>
</feature>
<evidence type="ECO:0000256" key="1">
    <source>
        <dbReference type="ARBA" id="ARBA00022679"/>
    </source>
</evidence>
<evidence type="ECO:0000313" key="8">
    <source>
        <dbReference type="EMBL" id="QDG52384.1"/>
    </source>
</evidence>
<feature type="binding site" evidence="5">
    <location>
        <position position="279"/>
    </location>
    <ligand>
        <name>NAD(+)</name>
        <dbReference type="ChEBI" id="CHEBI:57540"/>
    </ligand>
</feature>